<dbReference type="PANTHER" id="PTHR42643">
    <property type="entry name" value="IONOTROPIC RECEPTOR 20A-RELATED"/>
    <property type="match status" value="1"/>
</dbReference>
<feature type="transmembrane region" description="Helical" evidence="8">
    <location>
        <begin position="84"/>
        <end position="104"/>
    </location>
</feature>
<feature type="transmembrane region" description="Helical" evidence="8">
    <location>
        <begin position="291"/>
        <end position="311"/>
    </location>
</feature>
<keyword evidence="6" id="KW-0675">Receptor</keyword>
<dbReference type="Proteomes" id="UP001054945">
    <property type="component" value="Unassembled WGS sequence"/>
</dbReference>
<evidence type="ECO:0000256" key="3">
    <source>
        <dbReference type="ARBA" id="ARBA00022692"/>
    </source>
</evidence>
<accession>A0AAV4M783</accession>
<dbReference type="InterPro" id="IPR052192">
    <property type="entry name" value="Insect_Ionotropic_Sensory_Rcpt"/>
</dbReference>
<keyword evidence="10" id="KW-1185">Reference proteome</keyword>
<keyword evidence="5 8" id="KW-0472">Membrane</keyword>
<proteinExistence type="predicted"/>
<evidence type="ECO:0000313" key="10">
    <source>
        <dbReference type="Proteomes" id="UP001054945"/>
    </source>
</evidence>
<evidence type="ECO:0000256" key="5">
    <source>
        <dbReference type="ARBA" id="ARBA00023136"/>
    </source>
</evidence>
<dbReference type="SUPFAM" id="SSF53850">
    <property type="entry name" value="Periplasmic binding protein-like II"/>
    <property type="match status" value="1"/>
</dbReference>
<protein>
    <submittedName>
        <fullName evidence="9">PBPe domain-containing protein</fullName>
    </submittedName>
</protein>
<organism evidence="9 10">
    <name type="scientific">Caerostris extrusa</name>
    <name type="common">Bark spider</name>
    <name type="synonym">Caerostris bankana</name>
    <dbReference type="NCBI Taxonomy" id="172846"/>
    <lineage>
        <taxon>Eukaryota</taxon>
        <taxon>Metazoa</taxon>
        <taxon>Ecdysozoa</taxon>
        <taxon>Arthropoda</taxon>
        <taxon>Chelicerata</taxon>
        <taxon>Arachnida</taxon>
        <taxon>Araneae</taxon>
        <taxon>Araneomorphae</taxon>
        <taxon>Entelegynae</taxon>
        <taxon>Araneoidea</taxon>
        <taxon>Araneidae</taxon>
        <taxon>Caerostris</taxon>
    </lineage>
</organism>
<evidence type="ECO:0000256" key="4">
    <source>
        <dbReference type="ARBA" id="ARBA00022989"/>
    </source>
</evidence>
<keyword evidence="4 8" id="KW-1133">Transmembrane helix</keyword>
<dbReference type="PANTHER" id="PTHR42643:SF24">
    <property type="entry name" value="IONOTROPIC RECEPTOR 60A"/>
    <property type="match status" value="1"/>
</dbReference>
<evidence type="ECO:0000256" key="8">
    <source>
        <dbReference type="SAM" id="Phobius"/>
    </source>
</evidence>
<dbReference type="AlphaFoldDB" id="A0AAV4M783"/>
<evidence type="ECO:0000313" key="9">
    <source>
        <dbReference type="EMBL" id="GIX67941.1"/>
    </source>
</evidence>
<evidence type="ECO:0000256" key="7">
    <source>
        <dbReference type="ARBA" id="ARBA00023180"/>
    </source>
</evidence>
<evidence type="ECO:0000256" key="6">
    <source>
        <dbReference type="ARBA" id="ARBA00023170"/>
    </source>
</evidence>
<comment type="caution">
    <text evidence="9">The sequence shown here is derived from an EMBL/GenBank/DDBJ whole genome shotgun (WGS) entry which is preliminary data.</text>
</comment>
<comment type="subcellular location">
    <subcellularLocation>
        <location evidence="1">Cell membrane</location>
        <topology evidence="1">Multi-pass membrane protein</topology>
    </subcellularLocation>
</comment>
<sequence>MRGLKSVVVGAIPSPNIFEISIDANGEEKHSDLKHDFAISCLSVTESRSKYVDFTTFYAFEETTFALKKVNSKPTFAYLHPFDIWVWMSLIGAYVYVSFVYAYVQCQEIDIQLLLLSFLTVPHHIAPIKTFRELNYAVQKGTHQCYVLKGTSTVPFLLSLKEDFLQELGKAIEMHHWYYTMDDMASGKHISDHAVEIQSQMAFDIYYGEPRFKANIIISDDYLAEWPMAIAVNKQFCCKEQLDRVMSRSQSAGLYIKYLRDESLKILFNMSKDTYMTHENKQLSIDDVSGVLIMLGLGYCVSLFVFLRNWFITGCSNISKVEKKLSIIQIE</sequence>
<dbReference type="GO" id="GO:0005886">
    <property type="term" value="C:plasma membrane"/>
    <property type="evidence" value="ECO:0007669"/>
    <property type="project" value="UniProtKB-SubCell"/>
</dbReference>
<keyword evidence="2" id="KW-1003">Cell membrane</keyword>
<gene>
    <name evidence="9" type="primary">AVEN_169327_1</name>
    <name evidence="9" type="ORF">CEXT_160691</name>
</gene>
<evidence type="ECO:0000256" key="2">
    <source>
        <dbReference type="ARBA" id="ARBA00022475"/>
    </source>
</evidence>
<reference evidence="9 10" key="1">
    <citation type="submission" date="2021-06" db="EMBL/GenBank/DDBJ databases">
        <title>Caerostris extrusa draft genome.</title>
        <authorList>
            <person name="Kono N."/>
            <person name="Arakawa K."/>
        </authorList>
    </citation>
    <scope>NUCLEOTIDE SEQUENCE [LARGE SCALE GENOMIC DNA]</scope>
</reference>
<dbReference type="Gene3D" id="3.40.190.10">
    <property type="entry name" value="Periplasmic binding protein-like II"/>
    <property type="match status" value="1"/>
</dbReference>
<evidence type="ECO:0000256" key="1">
    <source>
        <dbReference type="ARBA" id="ARBA00004651"/>
    </source>
</evidence>
<name>A0AAV4M783_CAEEX</name>
<dbReference type="EMBL" id="BPLR01019447">
    <property type="protein sequence ID" value="GIX67941.1"/>
    <property type="molecule type" value="Genomic_DNA"/>
</dbReference>
<keyword evidence="7" id="KW-0325">Glycoprotein</keyword>
<keyword evidence="3 8" id="KW-0812">Transmembrane</keyword>